<organism>
    <name type="scientific">Serpula lacrymans var. lacrymans (strain S7.9)</name>
    <name type="common">Dry rot fungus</name>
    <dbReference type="NCBI Taxonomy" id="578457"/>
    <lineage>
        <taxon>Eukaryota</taxon>
        <taxon>Fungi</taxon>
        <taxon>Dikarya</taxon>
        <taxon>Basidiomycota</taxon>
        <taxon>Agaricomycotina</taxon>
        <taxon>Agaricomycetes</taxon>
        <taxon>Agaricomycetidae</taxon>
        <taxon>Boletales</taxon>
        <taxon>Coniophorineae</taxon>
        <taxon>Serpulaceae</taxon>
        <taxon>Serpula</taxon>
    </lineage>
</organism>
<feature type="compositionally biased region" description="Polar residues" evidence="1">
    <location>
        <begin position="34"/>
        <end position="44"/>
    </location>
</feature>
<gene>
    <name evidence="2" type="ORF">SERLADRAFT_443020</name>
</gene>
<proteinExistence type="predicted"/>
<evidence type="ECO:0000313" key="2">
    <source>
        <dbReference type="EMBL" id="EGO19556.1"/>
    </source>
</evidence>
<name>F8PBB6_SERL9</name>
<reference evidence="2" key="1">
    <citation type="submission" date="2011-04" db="EMBL/GenBank/DDBJ databases">
        <title>Evolution of plant cell wall degrading machinery underlies the functional diversity of forest fungi.</title>
        <authorList>
            <consortium name="US DOE Joint Genome Institute (JGI-PGF)"/>
            <person name="Eastwood D.C."/>
            <person name="Floudas D."/>
            <person name="Binder M."/>
            <person name="Majcherczyk A."/>
            <person name="Schneider P."/>
            <person name="Aerts A."/>
            <person name="Asiegbu F.O."/>
            <person name="Baker S.E."/>
            <person name="Barry K."/>
            <person name="Bendiksby M."/>
            <person name="Blumentritt M."/>
            <person name="Coutinho P.M."/>
            <person name="Cullen D."/>
            <person name="Cullen D."/>
            <person name="Gathman A."/>
            <person name="Goodell B."/>
            <person name="Henrissat B."/>
            <person name="Ihrmark K."/>
            <person name="Kauserud H."/>
            <person name="Kohler A."/>
            <person name="LaButti K."/>
            <person name="Lapidus A."/>
            <person name="Lavin J.L."/>
            <person name="Lee Y.-H."/>
            <person name="Lindquist E."/>
            <person name="Lilly W."/>
            <person name="Lucas S."/>
            <person name="Morin E."/>
            <person name="Murat C."/>
            <person name="Oguiza J.A."/>
            <person name="Park J."/>
            <person name="Pisabarro A.G."/>
            <person name="Riley R."/>
            <person name="Rosling A."/>
            <person name="Salamov A."/>
            <person name="Schmidt O."/>
            <person name="Schmutz J."/>
            <person name="Skrede I."/>
            <person name="Stenlid J."/>
            <person name="Wiebenga A."/>
            <person name="Xie X."/>
            <person name="Kues U."/>
            <person name="Hibbett D.S."/>
            <person name="Hoffmeister D."/>
            <person name="Hogberg N."/>
            <person name="Martin F."/>
            <person name="Grigoriev I.V."/>
            <person name="Watkinson S.C."/>
        </authorList>
    </citation>
    <scope>NUCLEOTIDE SEQUENCE</scope>
    <source>
        <strain evidence="2">S7.9</strain>
    </source>
</reference>
<dbReference type="AlphaFoldDB" id="F8PBB6"/>
<protein>
    <submittedName>
        <fullName evidence="2">Uncharacterized protein</fullName>
    </submittedName>
</protein>
<dbReference type="HOGENOM" id="CLU_3051865_0_0_1"/>
<dbReference type="Proteomes" id="UP000008064">
    <property type="component" value="Unassembled WGS sequence"/>
</dbReference>
<feature type="region of interest" description="Disordered" evidence="1">
    <location>
        <begin position="34"/>
        <end position="54"/>
    </location>
</feature>
<dbReference type="RefSeq" id="XP_007323689.1">
    <property type="nucleotide sequence ID" value="XM_007323627.1"/>
</dbReference>
<sequence>MPHHQPTARQQRLDNLDDSLIYLLQRLIRHNSPVAQIESQNSEGDASRKSLWIN</sequence>
<evidence type="ECO:0000256" key="1">
    <source>
        <dbReference type="SAM" id="MobiDB-lite"/>
    </source>
</evidence>
<dbReference type="EMBL" id="GL945443">
    <property type="protein sequence ID" value="EGO19556.1"/>
    <property type="molecule type" value="Genomic_DNA"/>
</dbReference>
<accession>F8PBB6</accession>
<dbReference type="KEGG" id="sla:SERLADRAFT_443020"/>
<dbReference type="GeneID" id="18815832"/>